<keyword evidence="2" id="KW-1185">Reference proteome</keyword>
<protein>
    <submittedName>
        <fullName evidence="1">Uncharacterized protein</fullName>
    </submittedName>
</protein>
<organism evidence="1 2">
    <name type="scientific">Spirosoma terrae</name>
    <dbReference type="NCBI Taxonomy" id="1968276"/>
    <lineage>
        <taxon>Bacteria</taxon>
        <taxon>Pseudomonadati</taxon>
        <taxon>Bacteroidota</taxon>
        <taxon>Cytophagia</taxon>
        <taxon>Cytophagales</taxon>
        <taxon>Cytophagaceae</taxon>
        <taxon>Spirosoma</taxon>
    </lineage>
</organism>
<dbReference type="Proteomes" id="UP000474175">
    <property type="component" value="Unassembled WGS sequence"/>
</dbReference>
<dbReference type="EMBL" id="JAAFZH010000004">
    <property type="protein sequence ID" value="NDU95773.1"/>
    <property type="molecule type" value="Genomic_DNA"/>
</dbReference>
<evidence type="ECO:0000313" key="2">
    <source>
        <dbReference type="Proteomes" id="UP000474175"/>
    </source>
</evidence>
<dbReference type="RefSeq" id="WP_163948443.1">
    <property type="nucleotide sequence ID" value="NZ_JAAFZH010000004.1"/>
</dbReference>
<proteinExistence type="predicted"/>
<comment type="caution">
    <text evidence="1">The sequence shown here is derived from an EMBL/GenBank/DDBJ whole genome shotgun (WGS) entry which is preliminary data.</text>
</comment>
<sequence>MDATHAFVQDLQQLVSTNPNISVTDVNRLAAVHSLSDPLGLSDLSAPLASKIEDFQLLTVNDLKEKDKVKAYIADYNKLLKKWLLRRHRDGDGKVIEKGNGHVVIRVGESPARFYNYEPDSTLVALFQKG</sequence>
<dbReference type="AlphaFoldDB" id="A0A6L9LAD5"/>
<accession>A0A6L9LAD5</accession>
<gene>
    <name evidence="1" type="ORF">GK108_12890</name>
</gene>
<reference evidence="1 2" key="1">
    <citation type="submission" date="2020-02" db="EMBL/GenBank/DDBJ databases">
        <title>Draft genome sequence of two Spirosoma agri KCTC 52727 and Spirosoma terrae KCTC 52035.</title>
        <authorList>
            <person name="Rojas J."/>
            <person name="Ambika Manirajan B."/>
            <person name="Suarez C."/>
            <person name="Ratering S."/>
            <person name="Schnell S."/>
        </authorList>
    </citation>
    <scope>NUCLEOTIDE SEQUENCE [LARGE SCALE GENOMIC DNA]</scope>
    <source>
        <strain evidence="1 2">KCTC 52035</strain>
    </source>
</reference>
<name>A0A6L9LAD5_9BACT</name>
<evidence type="ECO:0000313" key="1">
    <source>
        <dbReference type="EMBL" id="NDU95773.1"/>
    </source>
</evidence>